<organism evidence="1 2">
    <name type="scientific">Panagrolaimus sp. PS1159</name>
    <dbReference type="NCBI Taxonomy" id="55785"/>
    <lineage>
        <taxon>Eukaryota</taxon>
        <taxon>Metazoa</taxon>
        <taxon>Ecdysozoa</taxon>
        <taxon>Nematoda</taxon>
        <taxon>Chromadorea</taxon>
        <taxon>Rhabditida</taxon>
        <taxon>Tylenchina</taxon>
        <taxon>Panagrolaimomorpha</taxon>
        <taxon>Panagrolaimoidea</taxon>
        <taxon>Panagrolaimidae</taxon>
        <taxon>Panagrolaimus</taxon>
    </lineage>
</organism>
<dbReference type="Proteomes" id="UP000887580">
    <property type="component" value="Unplaced"/>
</dbReference>
<sequence>MSSANNRFDGKVVIVTGSSAGIGRASILRFGKEGASVVVHGQSKEKLESVKQDLLKAGVPESRILVIAGSLEDESVHDRLIDETIKKFGRLDILINNAAIPGKPGIDSNSMEGYDAIMNINVRAVYRLCQLATPHLEKTKGSIVNITSDLSERPMPRTMPYSISKAALNHLTRNFARLLAEKNIRVNAVGAGLTETDFITRMGMPKEVIDHIMTDVIKTIPLQRASNADEQAEMIVNIASPTNTYMTGSIIFNDGGIRIAH</sequence>
<name>A0AC35FHQ0_9BILA</name>
<accession>A0AC35FHQ0</accession>
<evidence type="ECO:0000313" key="1">
    <source>
        <dbReference type="Proteomes" id="UP000887580"/>
    </source>
</evidence>
<reference evidence="2" key="1">
    <citation type="submission" date="2022-11" db="UniProtKB">
        <authorList>
            <consortium name="WormBaseParasite"/>
        </authorList>
    </citation>
    <scope>IDENTIFICATION</scope>
</reference>
<evidence type="ECO:0000313" key="2">
    <source>
        <dbReference type="WBParaSite" id="PS1159_v2.g16968.t1"/>
    </source>
</evidence>
<dbReference type="WBParaSite" id="PS1159_v2.g16968.t1">
    <property type="protein sequence ID" value="PS1159_v2.g16968.t1"/>
    <property type="gene ID" value="PS1159_v2.g16968"/>
</dbReference>
<proteinExistence type="predicted"/>
<protein>
    <submittedName>
        <fullName evidence="2">Uncharacterized protein</fullName>
    </submittedName>
</protein>